<keyword evidence="12" id="KW-1185">Reference proteome</keyword>
<evidence type="ECO:0000256" key="3">
    <source>
        <dbReference type="ARBA" id="ARBA00022729"/>
    </source>
</evidence>
<organism evidence="11 12">
    <name type="scientific">Esox lucius</name>
    <name type="common">Northern pike</name>
    <dbReference type="NCBI Taxonomy" id="8010"/>
    <lineage>
        <taxon>Eukaryota</taxon>
        <taxon>Metazoa</taxon>
        <taxon>Chordata</taxon>
        <taxon>Craniata</taxon>
        <taxon>Vertebrata</taxon>
        <taxon>Euteleostomi</taxon>
        <taxon>Actinopterygii</taxon>
        <taxon>Neopterygii</taxon>
        <taxon>Teleostei</taxon>
        <taxon>Protacanthopterygii</taxon>
        <taxon>Esociformes</taxon>
        <taxon>Esocidae</taxon>
        <taxon>Esox</taxon>
    </lineage>
</organism>
<evidence type="ECO:0000256" key="4">
    <source>
        <dbReference type="ARBA" id="ARBA00022989"/>
    </source>
</evidence>
<evidence type="ECO:0000256" key="2">
    <source>
        <dbReference type="ARBA" id="ARBA00022692"/>
    </source>
</evidence>
<reference evidence="12" key="1">
    <citation type="journal article" date="2014" name="PLoS ONE">
        <title>The genome and linkage map of the northern pike (Esox lucius): conserved synteny revealed between the salmonid sister group and the Neoteleostei.</title>
        <authorList>
            <person name="Rondeau E.B."/>
            <person name="Minkley D.R."/>
            <person name="Leong J.S."/>
            <person name="Messmer A.M."/>
            <person name="Jantzen J.R."/>
            <person name="von Schalburg K.R."/>
            <person name="Lemon C."/>
            <person name="Bird N.H."/>
            <person name="Koop B.F."/>
        </authorList>
    </citation>
    <scope>NUCLEOTIDE SEQUENCE</scope>
</reference>
<protein>
    <recommendedName>
        <fullName evidence="10">Type I cytokine receptor cytokine-binding domain-containing protein</fullName>
    </recommendedName>
</protein>
<keyword evidence="7" id="KW-0325">Glycoprotein</keyword>
<reference evidence="11" key="2">
    <citation type="submission" date="2020-02" db="EMBL/GenBank/DDBJ databases">
        <title>Esox lucius (northern pike) genome, fEsoLuc1, primary haplotype.</title>
        <authorList>
            <person name="Myers G."/>
            <person name="Karagic N."/>
            <person name="Meyer A."/>
            <person name="Pippel M."/>
            <person name="Reichard M."/>
            <person name="Winkler S."/>
            <person name="Tracey A."/>
            <person name="Sims Y."/>
            <person name="Howe K."/>
            <person name="Rhie A."/>
            <person name="Formenti G."/>
            <person name="Durbin R."/>
            <person name="Fedrigo O."/>
            <person name="Jarvis E.D."/>
        </authorList>
    </citation>
    <scope>NUCLEOTIDE SEQUENCE [LARGE SCALE GENOMIC DNA]</scope>
</reference>
<reference evidence="11" key="3">
    <citation type="submission" date="2025-08" db="UniProtKB">
        <authorList>
            <consortium name="Ensembl"/>
        </authorList>
    </citation>
    <scope>IDENTIFICATION</scope>
</reference>
<dbReference type="FunCoup" id="A0A6Q2XAS9">
    <property type="interactions" value="21"/>
</dbReference>
<evidence type="ECO:0000313" key="12">
    <source>
        <dbReference type="Proteomes" id="UP000265140"/>
    </source>
</evidence>
<dbReference type="InterPro" id="IPR013783">
    <property type="entry name" value="Ig-like_fold"/>
</dbReference>
<dbReference type="InterPro" id="IPR003961">
    <property type="entry name" value="FN3_dom"/>
</dbReference>
<dbReference type="Pfam" id="PF09240">
    <property type="entry name" value="IL6Ra-bind"/>
    <property type="match status" value="1"/>
</dbReference>
<dbReference type="Proteomes" id="UP000265140">
    <property type="component" value="Chromosome 24"/>
</dbReference>
<keyword evidence="4 8" id="KW-1133">Transmembrane helix</keyword>
<evidence type="ECO:0000313" key="11">
    <source>
        <dbReference type="Ensembl" id="ENSELUP00000050543.1"/>
    </source>
</evidence>
<dbReference type="PANTHER" id="PTHR23037">
    <property type="entry name" value="CYTOKINE RECEPTOR"/>
    <property type="match status" value="1"/>
</dbReference>
<sequence length="396" mass="45671">MRADAVDAMYNCWKVFVFHFLVLIVATQTEAELPSPIRLTSTWKNEFCLEFSWRLPESFDENLDCKYKIKTSQVSITRSSKTTLFQECDSLEGGLNFSVQTECNNSKSQPVVHTIAAPRELVKDFHCFYYSSNALNCSWLPTNQSPEDINLYYAYPESEIHLSNTSECRSYLRNAGRKTGCLIRGDFSKLKVYFQVNGTVNGSSLRNTFKVIPKDNVKPPAPKVKITEKENNLNLSWNHPNISHPHCWDYMLNYSRCQESLSKTTKSNSETIPYDPRCKYRVRIKAVYTSYCGKGESDWSGVEIYGEEDWLITVISIVIPASLFLFVILFLCCFMKHKEKLFPKIPQPSMIYKDTLNSNKEEKTFIGDLYVPVEEDVECKFSLENEPQLPMMQPDC</sequence>
<keyword evidence="5 8" id="KW-0472">Membrane</keyword>
<dbReference type="Ensembl" id="ENSELUT00000031688.3">
    <property type="protein sequence ID" value="ENSELUP00000050543.1"/>
    <property type="gene ID" value="ENSELUG00000020240.3"/>
</dbReference>
<evidence type="ECO:0000256" key="9">
    <source>
        <dbReference type="SAM" id="SignalP"/>
    </source>
</evidence>
<evidence type="ECO:0000256" key="5">
    <source>
        <dbReference type="ARBA" id="ARBA00023136"/>
    </source>
</evidence>
<feature type="chain" id="PRO_5027939844" description="Type I cytokine receptor cytokine-binding domain-containing protein" evidence="9">
    <location>
        <begin position="32"/>
        <end position="396"/>
    </location>
</feature>
<evidence type="ECO:0000259" key="10">
    <source>
        <dbReference type="Pfam" id="PF09240"/>
    </source>
</evidence>
<dbReference type="InterPro" id="IPR015321">
    <property type="entry name" value="TypeI_recpt_CBD"/>
</dbReference>
<dbReference type="InParanoid" id="A0A6Q2XAS9"/>
<evidence type="ECO:0000256" key="7">
    <source>
        <dbReference type="ARBA" id="ARBA00023180"/>
    </source>
</evidence>
<dbReference type="GeneTree" id="ENSGT00730000112044"/>
<dbReference type="GO" id="GO:0004896">
    <property type="term" value="F:cytokine receptor activity"/>
    <property type="evidence" value="ECO:0007669"/>
    <property type="project" value="TreeGrafter"/>
</dbReference>
<dbReference type="CDD" id="cd00063">
    <property type="entry name" value="FN3"/>
    <property type="match status" value="1"/>
</dbReference>
<keyword evidence="3 9" id="KW-0732">Signal</keyword>
<dbReference type="OrthoDB" id="9940625at2759"/>
<dbReference type="OMA" id="VKDFKCV"/>
<comment type="subcellular location">
    <subcellularLocation>
        <location evidence="1">Membrane</location>
        <topology evidence="1">Single-pass type I membrane protein</topology>
    </subcellularLocation>
</comment>
<feature type="transmembrane region" description="Helical" evidence="8">
    <location>
        <begin position="310"/>
        <end position="334"/>
    </location>
</feature>
<dbReference type="GO" id="GO:0009897">
    <property type="term" value="C:external side of plasma membrane"/>
    <property type="evidence" value="ECO:0007669"/>
    <property type="project" value="TreeGrafter"/>
</dbReference>
<dbReference type="InterPro" id="IPR036116">
    <property type="entry name" value="FN3_sf"/>
</dbReference>
<gene>
    <name evidence="11" type="primary">IL13RA1</name>
</gene>
<keyword evidence="6" id="KW-0675">Receptor</keyword>
<name>A0A6Q2XAS9_ESOLU</name>
<dbReference type="Bgee" id="ENSELUG00000020240">
    <property type="expression patterns" value="Expressed in liver and 14 other cell types or tissues"/>
</dbReference>
<feature type="signal peptide" evidence="9">
    <location>
        <begin position="1"/>
        <end position="31"/>
    </location>
</feature>
<dbReference type="AlphaFoldDB" id="A0A6Q2XAS9"/>
<evidence type="ECO:0000256" key="8">
    <source>
        <dbReference type="SAM" id="Phobius"/>
    </source>
</evidence>
<dbReference type="SUPFAM" id="SSF49265">
    <property type="entry name" value="Fibronectin type III"/>
    <property type="match status" value="2"/>
</dbReference>
<evidence type="ECO:0000256" key="6">
    <source>
        <dbReference type="ARBA" id="ARBA00023170"/>
    </source>
</evidence>
<dbReference type="Gene3D" id="2.60.40.10">
    <property type="entry name" value="Immunoglobulins"/>
    <property type="match status" value="3"/>
</dbReference>
<keyword evidence="2 8" id="KW-0812">Transmembrane</keyword>
<reference evidence="11" key="4">
    <citation type="submission" date="2025-09" db="UniProtKB">
        <authorList>
            <consortium name="Ensembl"/>
        </authorList>
    </citation>
    <scope>IDENTIFICATION</scope>
</reference>
<accession>A0A6Q2XAS9</accession>
<evidence type="ECO:0000256" key="1">
    <source>
        <dbReference type="ARBA" id="ARBA00004479"/>
    </source>
</evidence>
<feature type="domain" description="Type I cytokine receptor cytokine-binding" evidence="10">
    <location>
        <begin position="124"/>
        <end position="207"/>
    </location>
</feature>
<dbReference type="PANTHER" id="PTHR23037:SF46">
    <property type="entry name" value="INTERLEUKIN 5 RECEPTOR SUBUNIT ALPHA"/>
    <property type="match status" value="1"/>
</dbReference>
<proteinExistence type="predicted"/>